<evidence type="ECO:0000313" key="1">
    <source>
        <dbReference type="EMBL" id="KAJ4436782.1"/>
    </source>
</evidence>
<comment type="caution">
    <text evidence="1">The sequence shown here is derived from an EMBL/GenBank/DDBJ whole genome shotgun (WGS) entry which is preliminary data.</text>
</comment>
<sequence>MADVEVQMQFTTTERKVRKVKKTSKRRESTDNDVTITEVEKENHITNDHGRYHKICSVWNCLDENLRNRCIERRGPREWSSRSPDLNPLDFAVWSYLKEKMYDVKIRNLQHKRARIEKSVVKPPLICYTAFSIA</sequence>
<proteinExistence type="predicted"/>
<dbReference type="InterPro" id="IPR036397">
    <property type="entry name" value="RNaseH_sf"/>
</dbReference>
<evidence type="ECO:0000313" key="2">
    <source>
        <dbReference type="Proteomes" id="UP001148838"/>
    </source>
</evidence>
<dbReference type="EMBL" id="JAJSOF020000021">
    <property type="protein sequence ID" value="KAJ4436782.1"/>
    <property type="molecule type" value="Genomic_DNA"/>
</dbReference>
<organism evidence="1 2">
    <name type="scientific">Periplaneta americana</name>
    <name type="common">American cockroach</name>
    <name type="synonym">Blatta americana</name>
    <dbReference type="NCBI Taxonomy" id="6978"/>
    <lineage>
        <taxon>Eukaryota</taxon>
        <taxon>Metazoa</taxon>
        <taxon>Ecdysozoa</taxon>
        <taxon>Arthropoda</taxon>
        <taxon>Hexapoda</taxon>
        <taxon>Insecta</taxon>
        <taxon>Pterygota</taxon>
        <taxon>Neoptera</taxon>
        <taxon>Polyneoptera</taxon>
        <taxon>Dictyoptera</taxon>
        <taxon>Blattodea</taxon>
        <taxon>Blattoidea</taxon>
        <taxon>Blattidae</taxon>
        <taxon>Blattinae</taxon>
        <taxon>Periplaneta</taxon>
    </lineage>
</organism>
<reference evidence="1 2" key="1">
    <citation type="journal article" date="2022" name="Allergy">
        <title>Genome assembly and annotation of Periplaneta americana reveal a comprehensive cockroach allergen profile.</title>
        <authorList>
            <person name="Wang L."/>
            <person name="Xiong Q."/>
            <person name="Saelim N."/>
            <person name="Wang L."/>
            <person name="Nong W."/>
            <person name="Wan A.T."/>
            <person name="Shi M."/>
            <person name="Liu X."/>
            <person name="Cao Q."/>
            <person name="Hui J.H.L."/>
            <person name="Sookrung N."/>
            <person name="Leung T.F."/>
            <person name="Tungtrongchitr A."/>
            <person name="Tsui S.K.W."/>
        </authorList>
    </citation>
    <scope>NUCLEOTIDE SEQUENCE [LARGE SCALE GENOMIC DNA]</scope>
    <source>
        <strain evidence="1">PWHHKU_190912</strain>
    </source>
</reference>
<keyword evidence="2" id="KW-1185">Reference proteome</keyword>
<dbReference type="PANTHER" id="PTHR47326">
    <property type="entry name" value="TRANSPOSABLE ELEMENT TC3 TRANSPOSASE-LIKE PROTEIN"/>
    <property type="match status" value="1"/>
</dbReference>
<dbReference type="Proteomes" id="UP001148838">
    <property type="component" value="Unassembled WGS sequence"/>
</dbReference>
<name>A0ABQ8SRF8_PERAM</name>
<accession>A0ABQ8SRF8</accession>
<dbReference type="Gene3D" id="3.30.420.10">
    <property type="entry name" value="Ribonuclease H-like superfamily/Ribonuclease H"/>
    <property type="match status" value="1"/>
</dbReference>
<gene>
    <name evidence="1" type="ORF">ANN_16914</name>
</gene>
<protein>
    <submittedName>
        <fullName evidence="1">Uncharacterized protein</fullName>
    </submittedName>
</protein>
<dbReference type="PANTHER" id="PTHR47326:SF1">
    <property type="entry name" value="HTH PSQ-TYPE DOMAIN-CONTAINING PROTEIN"/>
    <property type="match status" value="1"/>
</dbReference>